<evidence type="ECO:0000313" key="8">
    <source>
        <dbReference type="Proteomes" id="UP000006437"/>
    </source>
</evidence>
<keyword evidence="4" id="KW-0663">Pyridoxal phosphate</keyword>
<dbReference type="AlphaFoldDB" id="G9WXK3"/>
<evidence type="ECO:0000256" key="3">
    <source>
        <dbReference type="ARBA" id="ARBA00012239"/>
    </source>
</evidence>
<dbReference type="InterPro" id="IPR000192">
    <property type="entry name" value="Aminotrans_V_dom"/>
</dbReference>
<dbReference type="RefSeq" id="WP_009524329.1">
    <property type="nucleotide sequence ID" value="NZ_JH414546.1"/>
</dbReference>
<comment type="cofactor">
    <cofactor evidence="1">
        <name>pyridoxal 5'-phosphate</name>
        <dbReference type="ChEBI" id="CHEBI:597326"/>
    </cofactor>
</comment>
<gene>
    <name evidence="7" type="ORF">HMPREF9629_00092</name>
</gene>
<dbReference type="NCBIfam" id="TIGR01977">
    <property type="entry name" value="am_tr_V_EF2568"/>
    <property type="match status" value="1"/>
</dbReference>
<dbReference type="InterPro" id="IPR015424">
    <property type="entry name" value="PyrdxlP-dep_Trfase"/>
</dbReference>
<dbReference type="Proteomes" id="UP000006437">
    <property type="component" value="Unassembled WGS sequence"/>
</dbReference>
<evidence type="ECO:0000256" key="1">
    <source>
        <dbReference type="ARBA" id="ARBA00001933"/>
    </source>
</evidence>
<dbReference type="HOGENOM" id="CLU_003433_2_4_9"/>
<evidence type="ECO:0000259" key="6">
    <source>
        <dbReference type="Pfam" id="PF00266"/>
    </source>
</evidence>
<dbReference type="BioCyc" id="EBAC796937-HMP:GMGH-92-MONOMER"/>
<dbReference type="PANTHER" id="PTHR43586">
    <property type="entry name" value="CYSTEINE DESULFURASE"/>
    <property type="match status" value="1"/>
</dbReference>
<reference evidence="7 8" key="1">
    <citation type="submission" date="2011-08" db="EMBL/GenBank/DDBJ databases">
        <title>The Genome Sequence of Eubacteriaceae bacterium ACC19a.</title>
        <authorList>
            <consortium name="The Broad Institute Genome Sequencing Platform"/>
            <person name="Earl A."/>
            <person name="Ward D."/>
            <person name="Feldgarden M."/>
            <person name="Gevers D."/>
            <person name="Sizova M."/>
            <person name="Hazen A."/>
            <person name="Epstein S."/>
            <person name="Young S.K."/>
            <person name="Zeng Q."/>
            <person name="Gargeya S."/>
            <person name="Fitzgerald M."/>
            <person name="Haas B."/>
            <person name="Abouelleil A."/>
            <person name="Alvarado L."/>
            <person name="Arachchi H.M."/>
            <person name="Berlin A."/>
            <person name="Brown A."/>
            <person name="Chapman S.B."/>
            <person name="Chen Z."/>
            <person name="Dunbar C."/>
            <person name="Freedman E."/>
            <person name="Gearin G."/>
            <person name="Gellesch M."/>
            <person name="Goldberg J."/>
            <person name="Griggs A."/>
            <person name="Gujja S."/>
            <person name="Heiman D."/>
            <person name="Howarth C."/>
            <person name="Larson L."/>
            <person name="Lui A."/>
            <person name="MacDonald P.J.P."/>
            <person name="Montmayeur A."/>
            <person name="Murphy C."/>
            <person name="Neiman D."/>
            <person name="Pearson M."/>
            <person name="Priest M."/>
            <person name="Roberts A."/>
            <person name="Saif S."/>
            <person name="Shea T."/>
            <person name="Shenoy N."/>
            <person name="Sisk P."/>
            <person name="Stolte C."/>
            <person name="Sykes S."/>
            <person name="Wortman J."/>
            <person name="Nusbaum C."/>
            <person name="Birren B."/>
        </authorList>
    </citation>
    <scope>NUCLEOTIDE SEQUENCE [LARGE SCALE GENOMIC DNA]</scope>
    <source>
        <strain evidence="7 8">ACC19a</strain>
    </source>
</reference>
<evidence type="ECO:0000313" key="7">
    <source>
        <dbReference type="EMBL" id="EHL16850.1"/>
    </source>
</evidence>
<dbReference type="InterPro" id="IPR015421">
    <property type="entry name" value="PyrdxlP-dep_Trfase_major"/>
</dbReference>
<dbReference type="PIRSF" id="PIRSF005572">
    <property type="entry name" value="NifS"/>
    <property type="match status" value="1"/>
</dbReference>
<dbReference type="PANTHER" id="PTHR43586:SF4">
    <property type="entry name" value="ISOPENICILLIN N EPIMERASE"/>
    <property type="match status" value="1"/>
</dbReference>
<proteinExistence type="inferred from homology"/>
<dbReference type="PATRIC" id="fig|796937.3.peg.95"/>
<protein>
    <recommendedName>
        <fullName evidence="3">cysteine desulfurase</fullName>
        <ecNumber evidence="3">2.8.1.7</ecNumber>
    </recommendedName>
</protein>
<organism evidence="7 8">
    <name type="scientific">Peptoanaerobacter stomatis</name>
    <dbReference type="NCBI Taxonomy" id="796937"/>
    <lineage>
        <taxon>Bacteria</taxon>
        <taxon>Bacillati</taxon>
        <taxon>Bacillota</taxon>
        <taxon>Clostridia</taxon>
        <taxon>Peptostreptococcales</taxon>
        <taxon>Filifactoraceae</taxon>
        <taxon>Peptoanaerobacter</taxon>
    </lineage>
</organism>
<dbReference type="InterPro" id="IPR010969">
    <property type="entry name" value="Cys_dSase-rel_unknwn_funct"/>
</dbReference>
<accession>G9WXK3</accession>
<evidence type="ECO:0000256" key="4">
    <source>
        <dbReference type="ARBA" id="ARBA00022898"/>
    </source>
</evidence>
<dbReference type="EC" id="2.8.1.7" evidence="3"/>
<comment type="similarity">
    <text evidence="2">Belongs to the class-V pyridoxal-phosphate-dependent aminotransferase family. Csd subfamily.</text>
</comment>
<dbReference type="Pfam" id="PF00266">
    <property type="entry name" value="Aminotran_5"/>
    <property type="match status" value="1"/>
</dbReference>
<dbReference type="Gene3D" id="3.40.640.10">
    <property type="entry name" value="Type I PLP-dependent aspartate aminotransferase-like (Major domain)"/>
    <property type="match status" value="1"/>
</dbReference>
<dbReference type="Gene3D" id="3.90.1150.10">
    <property type="entry name" value="Aspartate Aminotransferase, domain 1"/>
    <property type="match status" value="1"/>
</dbReference>
<dbReference type="SUPFAM" id="SSF53383">
    <property type="entry name" value="PLP-dependent transferases"/>
    <property type="match status" value="1"/>
</dbReference>
<sequence>MIYFDNSATTFPKPEKVTANTFSFLKTSCANPGRSAHKMSIESSRQVFECRFEIANMFNINDPTDIAFTKNCSEALNIGIFSNLEENDHVITSVLEHNSIIRALEHIKSEKNIEITYLNPDEDMTITDYHIENNIKPNTKMVVLSHANNLVGTFYDIEKIGQITKKYNILFMVDAAQSAGKKNIDVQKMNIDILCAPGHKSLYGFTGTGFIYANEQAKVKPVLYGGTGSFSDDIHQPQIMPDKLETGTLNVVGIKSLLEGIRWINSVGIDIIGAKENALAKYIIRKLIEIEGVTVYTPLNDELAGIVSFNIDGLDSSFVAGVLDLKYDIAVRGGLHCNPLGHRYLGTLESGFIRASLSYFNNMNEADKFISAVKSIKSSSGLNI</sequence>
<dbReference type="EMBL" id="AFZE01000001">
    <property type="protein sequence ID" value="EHL16850.1"/>
    <property type="molecule type" value="Genomic_DNA"/>
</dbReference>
<feature type="domain" description="Aminotransferase class V" evidence="6">
    <location>
        <begin position="2"/>
        <end position="369"/>
    </location>
</feature>
<name>G9WXK3_9FIRM</name>
<dbReference type="InterPro" id="IPR015422">
    <property type="entry name" value="PyrdxlP-dep_Trfase_small"/>
</dbReference>
<dbReference type="GO" id="GO:0031071">
    <property type="term" value="F:cysteine desulfurase activity"/>
    <property type="evidence" value="ECO:0007669"/>
    <property type="project" value="UniProtKB-EC"/>
</dbReference>
<comment type="catalytic activity">
    <reaction evidence="5">
        <text>(sulfur carrier)-H + L-cysteine = (sulfur carrier)-SH + L-alanine</text>
        <dbReference type="Rhea" id="RHEA:43892"/>
        <dbReference type="Rhea" id="RHEA-COMP:14737"/>
        <dbReference type="Rhea" id="RHEA-COMP:14739"/>
        <dbReference type="ChEBI" id="CHEBI:29917"/>
        <dbReference type="ChEBI" id="CHEBI:35235"/>
        <dbReference type="ChEBI" id="CHEBI:57972"/>
        <dbReference type="ChEBI" id="CHEBI:64428"/>
        <dbReference type="EC" id="2.8.1.7"/>
    </reaction>
</comment>
<evidence type="ECO:0000256" key="2">
    <source>
        <dbReference type="ARBA" id="ARBA00010447"/>
    </source>
</evidence>
<dbReference type="InterPro" id="IPR016454">
    <property type="entry name" value="Cysteine_dSase"/>
</dbReference>
<evidence type="ECO:0000256" key="5">
    <source>
        <dbReference type="ARBA" id="ARBA00050776"/>
    </source>
</evidence>
<comment type="caution">
    <text evidence="7">The sequence shown here is derived from an EMBL/GenBank/DDBJ whole genome shotgun (WGS) entry which is preliminary data.</text>
</comment>